<dbReference type="Gene3D" id="3.40.30.10">
    <property type="entry name" value="Glutaredoxin"/>
    <property type="match status" value="1"/>
</dbReference>
<dbReference type="InterPro" id="IPR010987">
    <property type="entry name" value="Glutathione-S-Trfase_C-like"/>
</dbReference>
<dbReference type="SFLD" id="SFLDG01206">
    <property type="entry name" value="Xi.1"/>
    <property type="match status" value="1"/>
</dbReference>
<dbReference type="GO" id="GO:0004364">
    <property type="term" value="F:glutathione transferase activity"/>
    <property type="evidence" value="ECO:0007669"/>
    <property type="project" value="InterPro"/>
</dbReference>
<dbReference type="Proteomes" id="UP000243904">
    <property type="component" value="Chromosome I"/>
</dbReference>
<dbReference type="Pfam" id="PF13410">
    <property type="entry name" value="GST_C_2"/>
    <property type="match status" value="1"/>
</dbReference>
<evidence type="ECO:0000313" key="5">
    <source>
        <dbReference type="EMBL" id="SDS10767.1"/>
    </source>
</evidence>
<dbReference type="EMBL" id="LT629750">
    <property type="protein sequence ID" value="SDS10767.1"/>
    <property type="molecule type" value="Genomic_DNA"/>
</dbReference>
<evidence type="ECO:0000313" key="6">
    <source>
        <dbReference type="Proteomes" id="UP000243904"/>
    </source>
</evidence>
<keyword evidence="5" id="KW-0808">Transferase</keyword>
<proteinExistence type="predicted"/>
<protein>
    <submittedName>
        <fullName evidence="5">Putative glutathione S-transferase</fullName>
    </submittedName>
</protein>
<feature type="active site" description="Nucleophile" evidence="1">
    <location>
        <position position="85"/>
    </location>
</feature>
<dbReference type="PIRSF" id="PIRSF015753">
    <property type="entry name" value="GST"/>
    <property type="match status" value="1"/>
</dbReference>
<name>A0A1H1PI64_9BRAD</name>
<feature type="domain" description="GST C-terminal" evidence="4">
    <location>
        <begin position="196"/>
        <end position="321"/>
    </location>
</feature>
<dbReference type="GO" id="GO:0005737">
    <property type="term" value="C:cytoplasm"/>
    <property type="evidence" value="ECO:0007669"/>
    <property type="project" value="TreeGrafter"/>
</dbReference>
<dbReference type="SFLD" id="SFLDG01148">
    <property type="entry name" value="Xi_(cytGST)"/>
    <property type="match status" value="1"/>
</dbReference>
<evidence type="ECO:0000256" key="3">
    <source>
        <dbReference type="PIRSR" id="PIRSR015753-3"/>
    </source>
</evidence>
<gene>
    <name evidence="5" type="ORF">SAMN05444158_1029</name>
</gene>
<organism evidence="5 6">
    <name type="scientific">Bradyrhizobium canariense</name>
    <dbReference type="NCBI Taxonomy" id="255045"/>
    <lineage>
        <taxon>Bacteria</taxon>
        <taxon>Pseudomonadati</taxon>
        <taxon>Pseudomonadota</taxon>
        <taxon>Alphaproteobacteria</taxon>
        <taxon>Hyphomicrobiales</taxon>
        <taxon>Nitrobacteraceae</taxon>
        <taxon>Bradyrhizobium</taxon>
    </lineage>
</organism>
<dbReference type="InterPro" id="IPR016639">
    <property type="entry name" value="GST_Omega/GSH"/>
</dbReference>
<feature type="binding site" evidence="2">
    <location>
        <begin position="171"/>
        <end position="172"/>
    </location>
    <ligand>
        <name>glutathione</name>
        <dbReference type="ChEBI" id="CHEBI:57925"/>
    </ligand>
</feature>
<dbReference type="Pfam" id="PF13409">
    <property type="entry name" value="GST_N_2"/>
    <property type="match status" value="1"/>
</dbReference>
<dbReference type="PROSITE" id="PS50405">
    <property type="entry name" value="GST_CTER"/>
    <property type="match status" value="1"/>
</dbReference>
<dbReference type="Gene3D" id="1.20.1050.10">
    <property type="match status" value="1"/>
</dbReference>
<dbReference type="AlphaFoldDB" id="A0A1H1PI64"/>
<feature type="binding site" evidence="2">
    <location>
        <position position="119"/>
    </location>
    <ligand>
        <name>glutathione</name>
        <dbReference type="ChEBI" id="CHEBI:57925"/>
    </ligand>
</feature>
<evidence type="ECO:0000259" key="4">
    <source>
        <dbReference type="PROSITE" id="PS50405"/>
    </source>
</evidence>
<accession>A0A1H1PI64</accession>
<evidence type="ECO:0000256" key="1">
    <source>
        <dbReference type="PIRSR" id="PIRSR015753-1"/>
    </source>
</evidence>
<feature type="site" description="Lowers pKa of active site Cys" evidence="3">
    <location>
        <position position="278"/>
    </location>
</feature>
<dbReference type="InterPro" id="IPR004045">
    <property type="entry name" value="Glutathione_S-Trfase_N"/>
</dbReference>
<dbReference type="SUPFAM" id="SSF47616">
    <property type="entry name" value="GST C-terminal domain-like"/>
    <property type="match status" value="1"/>
</dbReference>
<feature type="site" description="Lowers pKa of active site Cys" evidence="3">
    <location>
        <position position="321"/>
    </location>
</feature>
<reference evidence="6" key="1">
    <citation type="submission" date="2016-10" db="EMBL/GenBank/DDBJ databases">
        <authorList>
            <person name="Varghese N."/>
            <person name="Submissions S."/>
        </authorList>
    </citation>
    <scope>NUCLEOTIDE SEQUENCE [LARGE SCALE GENOMIC DNA]</scope>
    <source>
        <strain evidence="6">GAS369</strain>
    </source>
</reference>
<dbReference type="InterPro" id="IPR036282">
    <property type="entry name" value="Glutathione-S-Trfase_C_sf"/>
</dbReference>
<feature type="binding site" evidence="2">
    <location>
        <begin position="153"/>
        <end position="156"/>
    </location>
    <ligand>
        <name>glutathione</name>
        <dbReference type="ChEBI" id="CHEBI:57925"/>
    </ligand>
</feature>
<sequence>MGSDIVACNPRSNLEPVLQRGARNNSSSMKLMIDGVWRGDIAPPPELAAKQMIHDGSFRHKITNGGSSAFPAEPGRYHLFVSYACPFAHRTLVVRALKGLNDIVPVSILHPVWDTPHGWAFGETPLSTPDRAVNSFRFLHEVYRAANPAYTGKIIVPVLWDERSRQIVNNESIEIARMLNEAFDAVGADQTVDLYPLALRSEIDALGGRIAKSLSRGVYAVGQAKDQIEYDAAMNELFSFLDEIETLVADGRTFLLGDQPTLADVLIFTPLVRFDGVYNPLFRASRKRLVDYRGLTRLTKRIYDLLGVADTVRFDHILTHYYDGDWGVASRRGITPEAPMIDFRIAGNCG</sequence>
<dbReference type="PANTHER" id="PTHR32419:SF6">
    <property type="entry name" value="GLUTATHIONE S-TRANSFERASE OMEGA-LIKE 1-RELATED"/>
    <property type="match status" value="1"/>
</dbReference>
<keyword evidence="6" id="KW-1185">Reference proteome</keyword>
<dbReference type="SUPFAM" id="SSF52833">
    <property type="entry name" value="Thioredoxin-like"/>
    <property type="match status" value="1"/>
</dbReference>
<dbReference type="InterPro" id="IPR040079">
    <property type="entry name" value="Glutathione_S-Trfase"/>
</dbReference>
<evidence type="ECO:0000256" key="2">
    <source>
        <dbReference type="PIRSR" id="PIRSR015753-2"/>
    </source>
</evidence>
<feature type="active site" description="Proton donor/acceptor" evidence="1">
    <location>
        <position position="219"/>
    </location>
</feature>
<dbReference type="SFLD" id="SFLDS00019">
    <property type="entry name" value="Glutathione_Transferase_(cytos"/>
    <property type="match status" value="1"/>
</dbReference>
<dbReference type="PANTHER" id="PTHR32419">
    <property type="entry name" value="GLUTATHIONYL-HYDROQUINONE REDUCTASE"/>
    <property type="match status" value="1"/>
</dbReference>
<dbReference type="InterPro" id="IPR036249">
    <property type="entry name" value="Thioredoxin-like_sf"/>
</dbReference>